<feature type="compositionally biased region" description="Polar residues" evidence="1">
    <location>
        <begin position="55"/>
        <end position="80"/>
    </location>
</feature>
<feature type="region of interest" description="Disordered" evidence="1">
    <location>
        <begin position="17"/>
        <end position="103"/>
    </location>
</feature>
<dbReference type="EMBL" id="KB030838">
    <property type="protein sequence ID" value="ELK09203.1"/>
    <property type="molecule type" value="Genomic_DNA"/>
</dbReference>
<organism evidence="2 3">
    <name type="scientific">Pteropus alecto</name>
    <name type="common">Black flying fox</name>
    <dbReference type="NCBI Taxonomy" id="9402"/>
    <lineage>
        <taxon>Eukaryota</taxon>
        <taxon>Metazoa</taxon>
        <taxon>Chordata</taxon>
        <taxon>Craniata</taxon>
        <taxon>Vertebrata</taxon>
        <taxon>Euteleostomi</taxon>
        <taxon>Mammalia</taxon>
        <taxon>Eutheria</taxon>
        <taxon>Laurasiatheria</taxon>
        <taxon>Chiroptera</taxon>
        <taxon>Yinpterochiroptera</taxon>
        <taxon>Pteropodoidea</taxon>
        <taxon>Pteropodidae</taxon>
        <taxon>Pteropodinae</taxon>
        <taxon>Pteropus</taxon>
    </lineage>
</organism>
<gene>
    <name evidence="2" type="ORF">PAL_GLEAN10002628</name>
</gene>
<dbReference type="Proteomes" id="UP000010552">
    <property type="component" value="Unassembled WGS sequence"/>
</dbReference>
<protein>
    <submittedName>
        <fullName evidence="2">Uncharacterized protein</fullName>
    </submittedName>
</protein>
<evidence type="ECO:0000256" key="1">
    <source>
        <dbReference type="SAM" id="MobiDB-lite"/>
    </source>
</evidence>
<accession>L5KFC1</accession>
<name>L5KFC1_PTEAL</name>
<evidence type="ECO:0000313" key="3">
    <source>
        <dbReference type="Proteomes" id="UP000010552"/>
    </source>
</evidence>
<evidence type="ECO:0000313" key="2">
    <source>
        <dbReference type="EMBL" id="ELK09203.1"/>
    </source>
</evidence>
<reference evidence="3" key="1">
    <citation type="journal article" date="2013" name="Science">
        <title>Comparative analysis of bat genomes provides insight into the evolution of flight and immunity.</title>
        <authorList>
            <person name="Zhang G."/>
            <person name="Cowled C."/>
            <person name="Shi Z."/>
            <person name="Huang Z."/>
            <person name="Bishop-Lilly K.A."/>
            <person name="Fang X."/>
            <person name="Wynne J.W."/>
            <person name="Xiong Z."/>
            <person name="Baker M.L."/>
            <person name="Zhao W."/>
            <person name="Tachedjian M."/>
            <person name="Zhu Y."/>
            <person name="Zhou P."/>
            <person name="Jiang X."/>
            <person name="Ng J."/>
            <person name="Yang L."/>
            <person name="Wu L."/>
            <person name="Xiao J."/>
            <person name="Feng Y."/>
            <person name="Chen Y."/>
            <person name="Sun X."/>
            <person name="Zhang Y."/>
            <person name="Marsh G.A."/>
            <person name="Crameri G."/>
            <person name="Broder C.C."/>
            <person name="Frey K.G."/>
            <person name="Wang L.F."/>
            <person name="Wang J."/>
        </authorList>
    </citation>
    <scope>NUCLEOTIDE SEQUENCE [LARGE SCALE GENOMIC DNA]</scope>
</reference>
<proteinExistence type="predicted"/>
<keyword evidence="3" id="KW-1185">Reference proteome</keyword>
<dbReference type="InParanoid" id="L5KFC1"/>
<sequence length="103" mass="11171">MSKQRWLLAETYPRVSTASACTGEKHGLDQSDQEVIPTPAALESLQHPSRVWEQSRVSPASSEGLQQNPLEETPTQSSESDVAASSRGFSRDLDRGRCSVNAG</sequence>
<dbReference type="AlphaFoldDB" id="L5KFC1"/>